<evidence type="ECO:0000256" key="3">
    <source>
        <dbReference type="ARBA" id="ARBA00022473"/>
    </source>
</evidence>
<keyword evidence="4 7" id="KW-0964">Secreted</keyword>
<proteinExistence type="inferred from homology"/>
<comment type="caution">
    <text evidence="8">The sequence shown here is derived from an EMBL/GenBank/DDBJ whole genome shotgun (WGS) entry which is preliminary data.</text>
</comment>
<gene>
    <name evidence="8" type="ORF">LVIROSA_LOCUS31887</name>
</gene>
<reference evidence="8 9" key="1">
    <citation type="submission" date="2022-01" db="EMBL/GenBank/DDBJ databases">
        <authorList>
            <person name="Xiong W."/>
            <person name="Schranz E."/>
        </authorList>
    </citation>
    <scope>NUCLEOTIDE SEQUENCE [LARGE SCALE GENOMIC DNA]</scope>
</reference>
<evidence type="ECO:0000313" key="8">
    <source>
        <dbReference type="EMBL" id="CAH1446174.1"/>
    </source>
</evidence>
<sequence length="108" mass="12637">MSMCTWVTLSFYIFYVYKHYRFIGTISCKVMHGEKITHGDHQIHSHPKKQKYEELYPTGSNIPDCSHACGPCFPCKRVMIGYKCPMTESCPVIYRCICRGRYYHVPSN</sequence>
<organism evidence="8 9">
    <name type="scientific">Lactuca virosa</name>
    <dbReference type="NCBI Taxonomy" id="75947"/>
    <lineage>
        <taxon>Eukaryota</taxon>
        <taxon>Viridiplantae</taxon>
        <taxon>Streptophyta</taxon>
        <taxon>Embryophyta</taxon>
        <taxon>Tracheophyta</taxon>
        <taxon>Spermatophyta</taxon>
        <taxon>Magnoliopsida</taxon>
        <taxon>eudicotyledons</taxon>
        <taxon>Gunneridae</taxon>
        <taxon>Pentapetalae</taxon>
        <taxon>asterids</taxon>
        <taxon>campanulids</taxon>
        <taxon>Asterales</taxon>
        <taxon>Asteraceae</taxon>
        <taxon>Cichorioideae</taxon>
        <taxon>Cichorieae</taxon>
        <taxon>Lactucinae</taxon>
        <taxon>Lactuca</taxon>
    </lineage>
</organism>
<accession>A0AAU9P7R9</accession>
<dbReference type="Pfam" id="PF17181">
    <property type="entry name" value="EPF"/>
    <property type="match status" value="1"/>
</dbReference>
<evidence type="ECO:0000256" key="7">
    <source>
        <dbReference type="RuleBase" id="RU367102"/>
    </source>
</evidence>
<evidence type="ECO:0000256" key="5">
    <source>
        <dbReference type="ARBA" id="ARBA00022729"/>
    </source>
</evidence>
<evidence type="ECO:0000256" key="4">
    <source>
        <dbReference type="ARBA" id="ARBA00022525"/>
    </source>
</evidence>
<keyword evidence="6" id="KW-1015">Disulfide bond</keyword>
<evidence type="ECO:0000256" key="2">
    <source>
        <dbReference type="ARBA" id="ARBA00008127"/>
    </source>
</evidence>
<dbReference type="EMBL" id="CAKMRJ010005523">
    <property type="protein sequence ID" value="CAH1446174.1"/>
    <property type="molecule type" value="Genomic_DNA"/>
</dbReference>
<comment type="subcellular location">
    <subcellularLocation>
        <location evidence="1 7">Secreted</location>
    </subcellularLocation>
</comment>
<evidence type="ECO:0000256" key="6">
    <source>
        <dbReference type="ARBA" id="ARBA00023157"/>
    </source>
</evidence>
<evidence type="ECO:0000256" key="1">
    <source>
        <dbReference type="ARBA" id="ARBA00004613"/>
    </source>
</evidence>
<dbReference type="PANTHER" id="PTHR33109:SF6">
    <property type="entry name" value="EPIDERMAL PATTERNING FACTOR-LIKE PROTEIN 7-RELATED"/>
    <property type="match status" value="1"/>
</dbReference>
<protein>
    <recommendedName>
        <fullName evidence="7">Epidermal patterning factor-like protein</fullName>
    </recommendedName>
</protein>
<comment type="similarity">
    <text evidence="2 7">Belongs to the plant cysteine rich small secretory peptide family. Epidermal patterning factor subfamily.</text>
</comment>
<dbReference type="GO" id="GO:0010052">
    <property type="term" value="P:guard cell differentiation"/>
    <property type="evidence" value="ECO:0007669"/>
    <property type="project" value="UniProtKB-UniRule"/>
</dbReference>
<dbReference type="Proteomes" id="UP001157418">
    <property type="component" value="Unassembled WGS sequence"/>
</dbReference>
<dbReference type="InterPro" id="IPR039455">
    <property type="entry name" value="EPFL"/>
</dbReference>
<evidence type="ECO:0000313" key="9">
    <source>
        <dbReference type="Proteomes" id="UP001157418"/>
    </source>
</evidence>
<keyword evidence="5" id="KW-0732">Signal</keyword>
<dbReference type="PANTHER" id="PTHR33109">
    <property type="entry name" value="EPIDERMAL PATTERNING FACTOR-LIKE PROTEIN 4"/>
    <property type="match status" value="1"/>
</dbReference>
<keyword evidence="9" id="KW-1185">Reference proteome</keyword>
<keyword evidence="3 7" id="KW-0217">Developmental protein</keyword>
<comment type="function">
    <text evidence="7">Controls stomatal patterning.</text>
</comment>
<name>A0AAU9P7R9_9ASTR</name>
<dbReference type="AlphaFoldDB" id="A0AAU9P7R9"/>
<dbReference type="GO" id="GO:0005576">
    <property type="term" value="C:extracellular region"/>
    <property type="evidence" value="ECO:0007669"/>
    <property type="project" value="UniProtKB-SubCell"/>
</dbReference>